<feature type="compositionally biased region" description="Acidic residues" evidence="1">
    <location>
        <begin position="16"/>
        <end position="34"/>
    </location>
</feature>
<feature type="compositionally biased region" description="Basic and acidic residues" evidence="1">
    <location>
        <begin position="148"/>
        <end position="169"/>
    </location>
</feature>
<protein>
    <submittedName>
        <fullName evidence="2">Uncharacterized protein</fullName>
    </submittedName>
</protein>
<dbReference type="AlphaFoldDB" id="A0A2G8KY95"/>
<feature type="region of interest" description="Disordered" evidence="1">
    <location>
        <begin position="312"/>
        <end position="333"/>
    </location>
</feature>
<feature type="region of interest" description="Disordered" evidence="1">
    <location>
        <begin position="1"/>
        <end position="45"/>
    </location>
</feature>
<keyword evidence="3" id="KW-1185">Reference proteome</keyword>
<evidence type="ECO:0000313" key="2">
    <source>
        <dbReference type="EMBL" id="PIK52986.1"/>
    </source>
</evidence>
<reference evidence="2 3" key="1">
    <citation type="journal article" date="2017" name="PLoS Biol.">
        <title>The sea cucumber genome provides insights into morphological evolution and visceral regeneration.</title>
        <authorList>
            <person name="Zhang X."/>
            <person name="Sun L."/>
            <person name="Yuan J."/>
            <person name="Sun Y."/>
            <person name="Gao Y."/>
            <person name="Zhang L."/>
            <person name="Li S."/>
            <person name="Dai H."/>
            <person name="Hamel J.F."/>
            <person name="Liu C."/>
            <person name="Yu Y."/>
            <person name="Liu S."/>
            <person name="Lin W."/>
            <person name="Guo K."/>
            <person name="Jin S."/>
            <person name="Xu P."/>
            <person name="Storey K.B."/>
            <person name="Huan P."/>
            <person name="Zhang T."/>
            <person name="Zhou Y."/>
            <person name="Zhang J."/>
            <person name="Lin C."/>
            <person name="Li X."/>
            <person name="Xing L."/>
            <person name="Huo D."/>
            <person name="Sun M."/>
            <person name="Wang L."/>
            <person name="Mercier A."/>
            <person name="Li F."/>
            <person name="Yang H."/>
            <person name="Xiang J."/>
        </authorList>
    </citation>
    <scope>NUCLEOTIDE SEQUENCE [LARGE SCALE GENOMIC DNA]</scope>
    <source>
        <strain evidence="2">Shaxun</strain>
        <tissue evidence="2">Muscle</tissue>
    </source>
</reference>
<dbReference type="EMBL" id="MRZV01000307">
    <property type="protein sequence ID" value="PIK52986.1"/>
    <property type="molecule type" value="Genomic_DNA"/>
</dbReference>
<feature type="compositionally biased region" description="Basic and acidic residues" evidence="1">
    <location>
        <begin position="99"/>
        <end position="116"/>
    </location>
</feature>
<evidence type="ECO:0000313" key="3">
    <source>
        <dbReference type="Proteomes" id="UP000230750"/>
    </source>
</evidence>
<feature type="region of interest" description="Disordered" evidence="1">
    <location>
        <begin position="625"/>
        <end position="656"/>
    </location>
</feature>
<evidence type="ECO:0000256" key="1">
    <source>
        <dbReference type="SAM" id="MobiDB-lite"/>
    </source>
</evidence>
<name>A0A2G8KY95_STIJA</name>
<comment type="caution">
    <text evidence="2">The sequence shown here is derived from an EMBL/GenBank/DDBJ whole genome shotgun (WGS) entry which is preliminary data.</text>
</comment>
<feature type="region of interest" description="Disordered" evidence="1">
    <location>
        <begin position="379"/>
        <end position="399"/>
    </location>
</feature>
<feature type="region of interest" description="Disordered" evidence="1">
    <location>
        <begin position="99"/>
        <end position="253"/>
    </location>
</feature>
<feature type="compositionally biased region" description="Low complexity" evidence="1">
    <location>
        <begin position="319"/>
        <end position="328"/>
    </location>
</feature>
<proteinExistence type="predicted"/>
<dbReference type="Proteomes" id="UP000230750">
    <property type="component" value="Unassembled WGS sequence"/>
</dbReference>
<sequence>MLQERRSDSSQTSYESYEDDDKDDDDDEVEDSEEEPKTEVSDCLIIIEDDPDLPVKKNAIFLSVNGMKFYYVTGTSSETSYESYEDDDEDNDDYKVEVKAKTEDSEEKPKTEKTEVSDGLTIIEDDTDLPASAFIKLSPSQTPFTCIKADELEVKEEGHDRDDAAMETDRDGDDEGTGGEDRDGDDEGTGQDRDGDDEGTGPDRDGDDKETGPDRDGHDEGPDMDGDGDNKGTGLASQAKRPRLGEPKRKPRQCPLCEGMFVRLATHLTDSHNVTNRDNRLQLLNQAPPKKSKGVGRERGQKGGPFVIVRSLAARQGHSRGSTSTSGGAMVSKSQVPQLSATCQKFHNCWPQGQRFQALASRKSSQEYLLWLAAARATVPETDPPSPEKAKPSAHSKIPKKLNDKAVLDRFLSYEAAMVGGTGPNLKQAEQHRRQVEILLQRLEVNSIAGLVDPLSVQRLNEEVSRSAGVKPKAAKRTDLATEQFQVALRPEIDRHGRKIASQIKDSILSSAEIGKLKRLATKEGIAMAENTDSILQSSVAINRFRDLLMAMHSDQYWPPQRCVTEPHRRGILAGRAVLSAGWVGEMDNKNHKTLKSHGPTHITIEQTTYNLMLVYLMWFGPSSEGSSGDRGGGKGHPFLPLKQREPGAEAEGANGGSWVVAGPFNWRPPLDGPGSHRLCLIPSTLRGAEKEPTAEGEPSTTAKKPMKGTTIQSAPQREPAAEGEPATAEEITRKKTTIPCVPQSEPAAKIQPTAEGEPATVQQDGKEEDEKKPKVHVKSFPVFPEPTSDCPLCSQAVKPSDPEAQHIHQGVSTEGPLPVKSHEVQGAERKNSDLNKSGALEGLINAKISEVDGLNIPEGAMVFQPQLIPALVNVTRRYGTERSTDLIEEGTGVWLYLNTSSGEPWSRRLLTERKAGLP</sequence>
<accession>A0A2G8KY95</accession>
<organism evidence="2 3">
    <name type="scientific">Stichopus japonicus</name>
    <name type="common">Sea cucumber</name>
    <dbReference type="NCBI Taxonomy" id="307972"/>
    <lineage>
        <taxon>Eukaryota</taxon>
        <taxon>Metazoa</taxon>
        <taxon>Echinodermata</taxon>
        <taxon>Eleutherozoa</taxon>
        <taxon>Echinozoa</taxon>
        <taxon>Holothuroidea</taxon>
        <taxon>Aspidochirotacea</taxon>
        <taxon>Aspidochirotida</taxon>
        <taxon>Stichopodidae</taxon>
        <taxon>Apostichopus</taxon>
    </lineage>
</organism>
<feature type="compositionally biased region" description="Acidic residues" evidence="1">
    <location>
        <begin position="170"/>
        <end position="200"/>
    </location>
</feature>
<gene>
    <name evidence="2" type="ORF">BSL78_10140</name>
</gene>
<feature type="region of interest" description="Disordered" evidence="1">
    <location>
        <begin position="685"/>
        <end position="775"/>
    </location>
</feature>
<feature type="compositionally biased region" description="Basic and acidic residues" evidence="1">
    <location>
        <begin position="201"/>
        <end position="221"/>
    </location>
</feature>